<dbReference type="InterPro" id="IPR036396">
    <property type="entry name" value="Cyt_P450_sf"/>
</dbReference>
<dbReference type="InterPro" id="IPR001128">
    <property type="entry name" value="Cyt_P450"/>
</dbReference>
<sequence length="174" mass="19032">MTYAATAIGHEPRLRERLAHGAPEDTEAFAHEVRRRYPFVPVLGALARKGFAWGGVDVHEGDLVLLDVHGSHHDPQVWPQPGRLDLDRFHGREPGPFEPAGAGWRRRAHRPPLPGRAADRRAAARRVGAAGSHAVPPERPARREPAPHAARGARRPDRDPRLTPRAPGRDAGSG</sequence>
<evidence type="ECO:0000313" key="2">
    <source>
        <dbReference type="EMBL" id="GMA87952.1"/>
    </source>
</evidence>
<protein>
    <recommendedName>
        <fullName evidence="4">Cytochrome P450</fullName>
    </recommendedName>
</protein>
<evidence type="ECO:0000313" key="3">
    <source>
        <dbReference type="Proteomes" id="UP001157017"/>
    </source>
</evidence>
<evidence type="ECO:0008006" key="4">
    <source>
        <dbReference type="Google" id="ProtNLM"/>
    </source>
</evidence>
<comment type="caution">
    <text evidence="2">The sequence shown here is derived from an EMBL/GenBank/DDBJ whole genome shotgun (WGS) entry which is preliminary data.</text>
</comment>
<reference evidence="3" key="1">
    <citation type="journal article" date="2019" name="Int. J. Syst. Evol. Microbiol.">
        <title>The Global Catalogue of Microorganisms (GCM) 10K type strain sequencing project: providing services to taxonomists for standard genome sequencing and annotation.</title>
        <authorList>
            <consortium name="The Broad Institute Genomics Platform"/>
            <consortium name="The Broad Institute Genome Sequencing Center for Infectious Disease"/>
            <person name="Wu L."/>
            <person name="Ma J."/>
        </authorList>
    </citation>
    <scope>NUCLEOTIDE SEQUENCE [LARGE SCALE GENOMIC DNA]</scope>
    <source>
        <strain evidence="3">NBRC 108730</strain>
    </source>
</reference>
<proteinExistence type="predicted"/>
<feature type="compositionally biased region" description="Low complexity" evidence="1">
    <location>
        <begin position="125"/>
        <end position="135"/>
    </location>
</feature>
<organism evidence="2 3">
    <name type="scientific">Angustibacter aerolatus</name>
    <dbReference type="NCBI Taxonomy" id="1162965"/>
    <lineage>
        <taxon>Bacteria</taxon>
        <taxon>Bacillati</taxon>
        <taxon>Actinomycetota</taxon>
        <taxon>Actinomycetes</taxon>
        <taxon>Kineosporiales</taxon>
        <taxon>Kineosporiaceae</taxon>
    </lineage>
</organism>
<gene>
    <name evidence="2" type="ORF">GCM10025868_32020</name>
</gene>
<dbReference type="Gene3D" id="1.10.630.10">
    <property type="entry name" value="Cytochrome P450"/>
    <property type="match status" value="1"/>
</dbReference>
<feature type="region of interest" description="Disordered" evidence="1">
    <location>
        <begin position="87"/>
        <end position="174"/>
    </location>
</feature>
<dbReference type="SUPFAM" id="SSF48264">
    <property type="entry name" value="Cytochrome P450"/>
    <property type="match status" value="1"/>
</dbReference>
<keyword evidence="3" id="KW-1185">Reference proteome</keyword>
<name>A0ABQ6JJL5_9ACTN</name>
<accession>A0ABQ6JJL5</accession>
<dbReference type="EMBL" id="BSUZ01000001">
    <property type="protein sequence ID" value="GMA87952.1"/>
    <property type="molecule type" value="Genomic_DNA"/>
</dbReference>
<dbReference type="Proteomes" id="UP001157017">
    <property type="component" value="Unassembled WGS sequence"/>
</dbReference>
<evidence type="ECO:0000256" key="1">
    <source>
        <dbReference type="SAM" id="MobiDB-lite"/>
    </source>
</evidence>
<dbReference type="Pfam" id="PF00067">
    <property type="entry name" value="p450"/>
    <property type="match status" value="1"/>
</dbReference>